<comment type="subcellular location">
    <subcellularLocation>
        <location evidence="1 8">Cell membrane</location>
        <topology evidence="1 8">Multi-pass membrane protein</topology>
    </subcellularLocation>
</comment>
<dbReference type="PANTHER" id="PTHR38686">
    <property type="entry name" value="APOLIPOPROTEIN N-ACYLTRANSFERASE"/>
    <property type="match status" value="1"/>
</dbReference>
<dbReference type="AlphaFoldDB" id="A0AAU7V552"/>
<feature type="transmembrane region" description="Helical" evidence="8">
    <location>
        <begin position="178"/>
        <end position="197"/>
    </location>
</feature>
<feature type="transmembrane region" description="Helical" evidence="8">
    <location>
        <begin position="76"/>
        <end position="99"/>
    </location>
</feature>
<dbReference type="RefSeq" id="WP_350257349.1">
    <property type="nucleotide sequence ID" value="NZ_CP138335.1"/>
</dbReference>
<feature type="transmembrane region" description="Helical" evidence="8">
    <location>
        <begin position="151"/>
        <end position="171"/>
    </location>
</feature>
<evidence type="ECO:0000259" key="9">
    <source>
        <dbReference type="PROSITE" id="PS50263"/>
    </source>
</evidence>
<keyword evidence="5 8" id="KW-1133">Transmembrane helix</keyword>
<name>A0AAU7V552_9ACTO</name>
<feature type="transmembrane region" description="Helical" evidence="8">
    <location>
        <begin position="45"/>
        <end position="64"/>
    </location>
</feature>
<dbReference type="Gene3D" id="3.60.110.10">
    <property type="entry name" value="Carbon-nitrogen hydrolase"/>
    <property type="match status" value="1"/>
</dbReference>
<comment type="function">
    <text evidence="8">Catalyzes the phospholipid dependent N-acylation of the N-terminal cysteine of apolipoprotein, the last step in lipoprotein maturation.</text>
</comment>
<dbReference type="EC" id="2.3.1.269" evidence="8"/>
<dbReference type="InterPro" id="IPR004563">
    <property type="entry name" value="Apolipo_AcylTrfase"/>
</dbReference>
<organism evidence="10">
    <name type="scientific">Scrofimicrobium appendicitidis</name>
    <dbReference type="NCBI Taxonomy" id="3079930"/>
    <lineage>
        <taxon>Bacteria</taxon>
        <taxon>Bacillati</taxon>
        <taxon>Actinomycetota</taxon>
        <taxon>Actinomycetes</taxon>
        <taxon>Actinomycetales</taxon>
        <taxon>Actinomycetaceae</taxon>
        <taxon>Scrofimicrobium</taxon>
    </lineage>
</organism>
<evidence type="ECO:0000256" key="3">
    <source>
        <dbReference type="ARBA" id="ARBA00022679"/>
    </source>
</evidence>
<dbReference type="Pfam" id="PF00795">
    <property type="entry name" value="CN_hydrolase"/>
    <property type="match status" value="1"/>
</dbReference>
<dbReference type="InterPro" id="IPR036526">
    <property type="entry name" value="C-N_Hydrolase_sf"/>
</dbReference>
<proteinExistence type="inferred from homology"/>
<dbReference type="SUPFAM" id="SSF56317">
    <property type="entry name" value="Carbon-nitrogen hydrolase"/>
    <property type="match status" value="1"/>
</dbReference>
<dbReference type="GO" id="GO:0016410">
    <property type="term" value="F:N-acyltransferase activity"/>
    <property type="evidence" value="ECO:0007669"/>
    <property type="project" value="UniProtKB-UniRule"/>
</dbReference>
<evidence type="ECO:0000256" key="1">
    <source>
        <dbReference type="ARBA" id="ARBA00004651"/>
    </source>
</evidence>
<dbReference type="GO" id="GO:0005886">
    <property type="term" value="C:plasma membrane"/>
    <property type="evidence" value="ECO:0007669"/>
    <property type="project" value="UniProtKB-SubCell"/>
</dbReference>
<comment type="catalytic activity">
    <reaction evidence="8">
        <text>N-terminal S-1,2-diacyl-sn-glyceryl-L-cysteinyl-[lipoprotein] + a glycerophospholipid = N-acyl-S-1,2-diacyl-sn-glyceryl-L-cysteinyl-[lipoprotein] + a 2-acyl-sn-glycero-3-phospholipid + H(+)</text>
        <dbReference type="Rhea" id="RHEA:48228"/>
        <dbReference type="Rhea" id="RHEA-COMP:14681"/>
        <dbReference type="Rhea" id="RHEA-COMP:14684"/>
        <dbReference type="ChEBI" id="CHEBI:15378"/>
        <dbReference type="ChEBI" id="CHEBI:136912"/>
        <dbReference type="ChEBI" id="CHEBI:140656"/>
        <dbReference type="ChEBI" id="CHEBI:140657"/>
        <dbReference type="ChEBI" id="CHEBI:140660"/>
        <dbReference type="EC" id="2.3.1.269"/>
    </reaction>
</comment>
<evidence type="ECO:0000313" key="10">
    <source>
        <dbReference type="EMBL" id="XBW07143.1"/>
    </source>
</evidence>
<feature type="domain" description="CN hydrolase" evidence="9">
    <location>
        <begin position="206"/>
        <end position="459"/>
    </location>
</feature>
<comment type="similarity">
    <text evidence="8">Belongs to the CN hydrolase family. Apolipoprotein N-acyltransferase subfamily.</text>
</comment>
<keyword evidence="4 8" id="KW-0812">Transmembrane</keyword>
<evidence type="ECO:0000256" key="5">
    <source>
        <dbReference type="ARBA" id="ARBA00022989"/>
    </source>
</evidence>
<dbReference type="Pfam" id="PF20154">
    <property type="entry name" value="LNT_N"/>
    <property type="match status" value="1"/>
</dbReference>
<evidence type="ECO:0000256" key="6">
    <source>
        <dbReference type="ARBA" id="ARBA00023136"/>
    </source>
</evidence>
<evidence type="ECO:0000256" key="8">
    <source>
        <dbReference type="HAMAP-Rule" id="MF_01148"/>
    </source>
</evidence>
<keyword evidence="6 8" id="KW-0472">Membrane</keyword>
<dbReference type="CDD" id="cd07571">
    <property type="entry name" value="ALP_N-acyl_transferase"/>
    <property type="match status" value="1"/>
</dbReference>
<gene>
    <name evidence="8 10" type="primary">lnt</name>
    <name evidence="10" type="ORF">SAC06_05655</name>
</gene>
<evidence type="ECO:0000256" key="7">
    <source>
        <dbReference type="ARBA" id="ARBA00023315"/>
    </source>
</evidence>
<evidence type="ECO:0000256" key="2">
    <source>
        <dbReference type="ARBA" id="ARBA00022475"/>
    </source>
</evidence>
<dbReference type="InterPro" id="IPR003010">
    <property type="entry name" value="C-N_Hydrolase"/>
</dbReference>
<dbReference type="InterPro" id="IPR045378">
    <property type="entry name" value="LNT_N"/>
</dbReference>
<dbReference type="PANTHER" id="PTHR38686:SF1">
    <property type="entry name" value="APOLIPOPROTEIN N-ACYLTRANSFERASE"/>
    <property type="match status" value="1"/>
</dbReference>
<dbReference type="HAMAP" id="MF_01148">
    <property type="entry name" value="Lnt"/>
    <property type="match status" value="1"/>
</dbReference>
<comment type="pathway">
    <text evidence="8">Protein modification; lipoprotein biosynthesis (N-acyl transfer).</text>
</comment>
<keyword evidence="2 8" id="KW-1003">Cell membrane</keyword>
<evidence type="ECO:0000256" key="4">
    <source>
        <dbReference type="ARBA" id="ARBA00022692"/>
    </source>
</evidence>
<reference evidence="10" key="1">
    <citation type="submission" date="2023-11" db="EMBL/GenBank/DDBJ databases">
        <title>Scrofimicrobium hongkongense sp. nov., isolated from a patient with peritonitis.</title>
        <authorList>
            <person name="Lao H.Y."/>
            <person name="Wong A.Y.P."/>
            <person name="Ng T.L."/>
            <person name="Wong R.Y.L."/>
            <person name="Yau M.C.Y."/>
            <person name="Lam J.Y.W."/>
            <person name="Siu G.K.H."/>
        </authorList>
    </citation>
    <scope>NUCLEOTIDE SEQUENCE</scope>
    <source>
        <strain evidence="10">R131</strain>
    </source>
</reference>
<dbReference type="KEGG" id="sapp:SAC06_05655"/>
<keyword evidence="7 8" id="KW-0012">Acyltransferase</keyword>
<sequence>MDARMILLVVLSGLAMWGAFPDQGWWPLMFVSLALLTGVVRRASAGWGAAYGALWAMVFFLPHISWMNIATNQTYLAWILLALAQAFFLALWGLSFAAVSRWPAAQTWWGEALAAAILWVGFEQIRARVPLGGFPWAKLPYGLVDSPLVHLAPWGGEVLVSAAAVVVAVWARRAVTGQWWLAVPALALFGAPALVPLETAPQNGTVNVLAVQGNVAIPMEETYAVAGQVTQNHVDETLRALDAGADPDLVIWGEDSVDRDPNTTELTAGLVEQVLERGQVPLVAGYQEYAHDERYNWYSVWYPGTGQGPDRYGKQHPVPWGEYVPWRSLSEFLATEAAAIRVDMASVDNPGLLPVTLADGRVVPLAVGICFEAGDEPIIAEGVRLGGEAIVIPTNNSQFRASAESTQQLQMARFRAAEFSRATLQVSTNGVSAVISPDGQVVAETDRQTAAHLSAEIPLRTSLTPAARWETALTGGAMGLAVLLGIGGLAWGWRRRG</sequence>
<accession>A0AAU7V552</accession>
<keyword evidence="3 8" id="KW-0808">Transferase</keyword>
<dbReference type="PROSITE" id="PS50263">
    <property type="entry name" value="CN_HYDROLASE"/>
    <property type="match status" value="1"/>
</dbReference>
<protein>
    <recommendedName>
        <fullName evidence="8">Apolipoprotein N-acyltransferase</fullName>
        <shortName evidence="8">ALP N-acyltransferase</shortName>
        <ecNumber evidence="8">2.3.1.269</ecNumber>
    </recommendedName>
</protein>
<dbReference type="EMBL" id="CP138335">
    <property type="protein sequence ID" value="XBW07143.1"/>
    <property type="molecule type" value="Genomic_DNA"/>
</dbReference>
<comment type="caution">
    <text evidence="8">Lacks conserved residue(s) required for the propagation of feature annotation.</text>
</comment>
<dbReference type="NCBIfam" id="TIGR00546">
    <property type="entry name" value="lnt"/>
    <property type="match status" value="1"/>
</dbReference>
<dbReference type="GO" id="GO:0042158">
    <property type="term" value="P:lipoprotein biosynthetic process"/>
    <property type="evidence" value="ECO:0007669"/>
    <property type="project" value="UniProtKB-UniRule"/>
</dbReference>
<feature type="transmembrane region" description="Helical" evidence="8">
    <location>
        <begin position="472"/>
        <end position="493"/>
    </location>
</feature>